<sequence>MNTYPKYRYPEPVKIENRQWPDRILTQPPVWASVDLRDGNQALPEPMGPEHKLEYFNMLVGIGFKEIEVAFPSASADDFNFVRMLIERNLIPDDVRISVLTQARRHLIDRTIESLRGVKHAIAHCYVPTSDLHGRFVFNHNREEVKQMAVDGTRMVKEAIEREGLWGKVAYEFSPEEFTDSDLDFVVEVCCAVKEVWGPSTPDMLILNLPATVERRPPNQYADMIELFCRKFPYLNEVGLSLHAHNDQGCAVAATELALLAGATRVEGTVFGHGERTGNLDVSVLALNMESRGVRTGLNFSNMPEIVRIVERNSGIEVHPRHPYAGDLVFTAFSGSHQDAIRKGFEHRAEISEFFRQGWKIPYLHLDPADLGRQYEKLIRINSQSGKGGVVYVLEKEFGVYPPKTMHPEIGAVVQKVVDAEGGEINSADLKRIFYDNFVNAEGPYRMENYQRASVGDRSGSNFSWFINGEKHELSGQGNGPLSAVVHALKSSGLMPFFKLEDFSERTLGKDADAKALAFVGLRCGEDSEHTSLVYGAGEHSNIDRAAIAALVSAMNRAVACGALKRP</sequence>
<evidence type="ECO:0000256" key="2">
    <source>
        <dbReference type="ARBA" id="ARBA00009767"/>
    </source>
</evidence>
<dbReference type="InterPro" id="IPR013709">
    <property type="entry name" value="2-isopropylmalate_synth_dimer"/>
</dbReference>
<feature type="domain" description="Pyruvate carboxyltransferase" evidence="8">
    <location>
        <begin position="29"/>
        <end position="304"/>
    </location>
</feature>
<evidence type="ECO:0000256" key="4">
    <source>
        <dbReference type="ARBA" id="ARBA00022605"/>
    </source>
</evidence>
<evidence type="ECO:0000259" key="8">
    <source>
        <dbReference type="PROSITE" id="PS50991"/>
    </source>
</evidence>
<dbReference type="PANTHER" id="PTHR46911:SF1">
    <property type="entry name" value="2-ISOPROPYLMALATE SYNTHASE"/>
    <property type="match status" value="1"/>
</dbReference>
<dbReference type="PROSITE" id="PS50991">
    <property type="entry name" value="PYR_CT"/>
    <property type="match status" value="1"/>
</dbReference>
<evidence type="ECO:0000256" key="1">
    <source>
        <dbReference type="ARBA" id="ARBA00000064"/>
    </source>
</evidence>
<evidence type="ECO:0000256" key="7">
    <source>
        <dbReference type="RuleBase" id="RU003523"/>
    </source>
</evidence>
<dbReference type="CDD" id="cd07942">
    <property type="entry name" value="DRE_TIM_LeuA"/>
    <property type="match status" value="1"/>
</dbReference>
<dbReference type="RefSeq" id="WP_116885892.1">
    <property type="nucleotide sequence ID" value="NZ_CAJKCJ010000008.1"/>
</dbReference>
<dbReference type="AlphaFoldDB" id="A0A2U1ADM2"/>
<organism evidence="10 11">
    <name type="scientific">Victivallis vadensis</name>
    <dbReference type="NCBI Taxonomy" id="172901"/>
    <lineage>
        <taxon>Bacteria</taxon>
        <taxon>Pseudomonadati</taxon>
        <taxon>Lentisphaerota</taxon>
        <taxon>Lentisphaeria</taxon>
        <taxon>Victivallales</taxon>
        <taxon>Victivallaceae</taxon>
        <taxon>Victivallis</taxon>
    </lineage>
</organism>
<dbReference type="SMART" id="SM00917">
    <property type="entry name" value="LeuA_dimer"/>
    <property type="match status" value="1"/>
</dbReference>
<dbReference type="EMBL" id="JABAEW010000008">
    <property type="protein sequence ID" value="NMD86120.1"/>
    <property type="molecule type" value="Genomic_DNA"/>
</dbReference>
<keyword evidence="5 7" id="KW-0808">Transferase</keyword>
<proteinExistence type="inferred from homology"/>
<dbReference type="GO" id="GO:0009098">
    <property type="term" value="P:L-leucine biosynthetic process"/>
    <property type="evidence" value="ECO:0007669"/>
    <property type="project" value="InterPro"/>
</dbReference>
<reference evidence="10 11" key="1">
    <citation type="submission" date="2018-04" db="EMBL/GenBank/DDBJ databases">
        <title>Genomic Encyclopedia of Type Strains, Phase IV (KMG-IV): sequencing the most valuable type-strain genomes for metagenomic binning, comparative biology and taxonomic classification.</title>
        <authorList>
            <person name="Goeker M."/>
        </authorList>
    </citation>
    <scope>NUCLEOTIDE SEQUENCE [LARGE SCALE GENOMIC DNA]</scope>
    <source>
        <strain evidence="10 11">DSM 14823</strain>
    </source>
</reference>
<reference evidence="9 12" key="2">
    <citation type="submission" date="2020-04" db="EMBL/GenBank/DDBJ databases">
        <authorList>
            <person name="Hitch T.C.A."/>
            <person name="Wylensek D."/>
            <person name="Clavel T."/>
        </authorList>
    </citation>
    <scope>NUCLEOTIDE SEQUENCE [LARGE SCALE GENOMIC DNA]</scope>
    <source>
        <strain evidence="9 12">COR2-253-APC-1A</strain>
    </source>
</reference>
<keyword evidence="9" id="KW-0012">Acyltransferase</keyword>
<keyword evidence="6" id="KW-0100">Branched-chain amino acid biosynthesis</keyword>
<dbReference type="Gene3D" id="3.20.20.70">
    <property type="entry name" value="Aldolase class I"/>
    <property type="match status" value="1"/>
</dbReference>
<dbReference type="SUPFAM" id="SSF110921">
    <property type="entry name" value="2-isopropylmalate synthase LeuA, allosteric (dimerisation) domain"/>
    <property type="match status" value="1"/>
</dbReference>
<evidence type="ECO:0000313" key="11">
    <source>
        <dbReference type="Proteomes" id="UP000245959"/>
    </source>
</evidence>
<protein>
    <recommendedName>
        <fullName evidence="3">2-isopropylmalate synthase</fullName>
        <ecNumber evidence="3">2.3.3.13</ecNumber>
    </recommendedName>
</protein>
<dbReference type="Pfam" id="PF00682">
    <property type="entry name" value="HMGL-like"/>
    <property type="match status" value="1"/>
</dbReference>
<dbReference type="OrthoDB" id="9804858at2"/>
<dbReference type="Gene3D" id="3.30.160.270">
    <property type="match status" value="1"/>
</dbReference>
<gene>
    <name evidence="10" type="ORF">C8D82_14919</name>
    <name evidence="9" type="ORF">HF882_05930</name>
</gene>
<dbReference type="InterPro" id="IPR002034">
    <property type="entry name" value="AIPM/Hcit_synth_CS"/>
</dbReference>
<dbReference type="Pfam" id="PF08502">
    <property type="entry name" value="LeuA_dimer"/>
    <property type="match status" value="1"/>
</dbReference>
<dbReference type="SUPFAM" id="SSF89000">
    <property type="entry name" value="post-HMGL domain-like"/>
    <property type="match status" value="1"/>
</dbReference>
<dbReference type="InterPro" id="IPR013785">
    <property type="entry name" value="Aldolase_TIM"/>
</dbReference>
<accession>A0A2U1ADM2</accession>
<comment type="similarity">
    <text evidence="2">Belongs to the alpha-IPM synthase/homocitrate synthase family. LeuA type 2 subfamily.</text>
</comment>
<dbReference type="InterPro" id="IPR054692">
    <property type="entry name" value="LeuA-like_post-cat"/>
</dbReference>
<evidence type="ECO:0000256" key="5">
    <source>
        <dbReference type="ARBA" id="ARBA00022679"/>
    </source>
</evidence>
<dbReference type="GeneID" id="78297154"/>
<comment type="catalytic activity">
    <reaction evidence="1">
        <text>3-methyl-2-oxobutanoate + acetyl-CoA + H2O = (2S)-2-isopropylmalate + CoA + H(+)</text>
        <dbReference type="Rhea" id="RHEA:21524"/>
        <dbReference type="ChEBI" id="CHEBI:1178"/>
        <dbReference type="ChEBI" id="CHEBI:11851"/>
        <dbReference type="ChEBI" id="CHEBI:15377"/>
        <dbReference type="ChEBI" id="CHEBI:15378"/>
        <dbReference type="ChEBI" id="CHEBI:57287"/>
        <dbReference type="ChEBI" id="CHEBI:57288"/>
        <dbReference type="EC" id="2.3.3.13"/>
    </reaction>
</comment>
<dbReference type="EC" id="2.3.3.13" evidence="3"/>
<dbReference type="Proteomes" id="UP000576225">
    <property type="component" value="Unassembled WGS sequence"/>
</dbReference>
<evidence type="ECO:0000313" key="12">
    <source>
        <dbReference type="Proteomes" id="UP000576225"/>
    </source>
</evidence>
<name>A0A2U1ADM2_9BACT</name>
<dbReference type="InterPro" id="IPR000891">
    <property type="entry name" value="PYR_CT"/>
</dbReference>
<comment type="caution">
    <text evidence="10">The sequence shown here is derived from an EMBL/GenBank/DDBJ whole genome shotgun (WGS) entry which is preliminary data.</text>
</comment>
<dbReference type="Pfam" id="PF22615">
    <property type="entry name" value="IPMS_D2"/>
    <property type="match status" value="1"/>
</dbReference>
<evidence type="ECO:0000313" key="9">
    <source>
        <dbReference type="EMBL" id="NMD86120.1"/>
    </source>
</evidence>
<dbReference type="PROSITE" id="PS00815">
    <property type="entry name" value="AIPM_HOMOCIT_SYNTH_1"/>
    <property type="match status" value="1"/>
</dbReference>
<dbReference type="PANTHER" id="PTHR46911">
    <property type="match status" value="1"/>
</dbReference>
<dbReference type="EMBL" id="QEKH01000049">
    <property type="protein sequence ID" value="PVY34456.1"/>
    <property type="molecule type" value="Genomic_DNA"/>
</dbReference>
<evidence type="ECO:0000256" key="3">
    <source>
        <dbReference type="ARBA" id="ARBA00012973"/>
    </source>
</evidence>
<evidence type="ECO:0000256" key="6">
    <source>
        <dbReference type="ARBA" id="ARBA00023304"/>
    </source>
</evidence>
<dbReference type="InterPro" id="IPR036230">
    <property type="entry name" value="LeuA_allosteric_dom_sf"/>
</dbReference>
<evidence type="ECO:0000313" key="10">
    <source>
        <dbReference type="EMBL" id="PVY34456.1"/>
    </source>
</evidence>
<keyword evidence="11" id="KW-1185">Reference proteome</keyword>
<dbReference type="SUPFAM" id="SSF51569">
    <property type="entry name" value="Aldolase"/>
    <property type="match status" value="1"/>
</dbReference>
<dbReference type="Proteomes" id="UP000245959">
    <property type="component" value="Unassembled WGS sequence"/>
</dbReference>
<dbReference type="GO" id="GO:0003852">
    <property type="term" value="F:2-isopropylmalate synthase activity"/>
    <property type="evidence" value="ECO:0007669"/>
    <property type="project" value="UniProtKB-EC"/>
</dbReference>
<dbReference type="NCBIfam" id="NF002991">
    <property type="entry name" value="PRK03739.1"/>
    <property type="match status" value="1"/>
</dbReference>
<keyword evidence="4" id="KW-0028">Amino-acid biosynthesis</keyword>
<dbReference type="InterPro" id="IPR039371">
    <property type="entry name" value="LeuA_N_DRE-TIM"/>
</dbReference>
<dbReference type="PROSITE" id="PS00816">
    <property type="entry name" value="AIPM_HOMOCIT_SYNTH_2"/>
    <property type="match status" value="1"/>
</dbReference>